<evidence type="ECO:0000259" key="9">
    <source>
        <dbReference type="Pfam" id="PF00535"/>
    </source>
</evidence>
<evidence type="ECO:0000256" key="7">
    <source>
        <dbReference type="ARBA" id="ARBA00023136"/>
    </source>
</evidence>
<dbReference type="SUPFAM" id="SSF53448">
    <property type="entry name" value="Nucleotide-diphospho-sugar transferases"/>
    <property type="match status" value="1"/>
</dbReference>
<organism evidence="11">
    <name type="scientific">Sporolactobacillus sp. Y61</name>
    <dbReference type="NCBI Taxonomy" id="3160863"/>
    <lineage>
        <taxon>Bacteria</taxon>
        <taxon>Bacillati</taxon>
        <taxon>Bacillota</taxon>
        <taxon>Bacilli</taxon>
        <taxon>Bacillales</taxon>
        <taxon>Sporolactobacillaceae</taxon>
        <taxon>Sporolactobacillus</taxon>
    </lineage>
</organism>
<evidence type="ECO:0000256" key="3">
    <source>
        <dbReference type="ARBA" id="ARBA00022676"/>
    </source>
</evidence>
<feature type="transmembrane region" description="Helical" evidence="8">
    <location>
        <begin position="236"/>
        <end position="257"/>
    </location>
</feature>
<dbReference type="AlphaFoldDB" id="A0AAU8IHF4"/>
<evidence type="ECO:0000256" key="8">
    <source>
        <dbReference type="SAM" id="Phobius"/>
    </source>
</evidence>
<feature type="transmembrane region" description="Helical" evidence="8">
    <location>
        <begin position="303"/>
        <end position="327"/>
    </location>
</feature>
<keyword evidence="7 8" id="KW-0472">Membrane</keyword>
<dbReference type="InterPro" id="IPR007267">
    <property type="entry name" value="GtrA_DPMS_TM"/>
</dbReference>
<dbReference type="PANTHER" id="PTHR43398:SF1">
    <property type="entry name" value="DOLICHOL-PHOSPHATE MANNOSYLTRANSFERASE SUBUNIT 1"/>
    <property type="match status" value="1"/>
</dbReference>
<keyword evidence="4" id="KW-0808">Transferase</keyword>
<dbReference type="EMBL" id="CP159510">
    <property type="protein sequence ID" value="XCJ17965.1"/>
    <property type="molecule type" value="Genomic_DNA"/>
</dbReference>
<sequence length="377" mass="42417">MDISVIIPTFNEADNVRLISSRLIQVLQQTGKTFEILFVDDSTDHTPAVLRQLSLCEARVHFLHRTSRRGLATAVTDGLRHAAGTILIVMDADLQHPPELIPAILDKLNEGYQMVIPSRFVPGGSDGGLNVYRKCVSWTARIFARLALKRLRKITDPTSGFFAVRKSAVHEQIYHPIGWKIMIELVVRANITSVAEVPYHFHARDLGSSKMSSSEQIRYLIHLGRLVMISEEDRRLFAFCGVGLSGVLVNLAIYKWMLVAGSTVFFAFLLSSLVSLISNYLLNSALTWKSRTSHQASRQMVQFLRYAAISICGLCLSSAFLSFLFYIVHIRPMLSGFLSIVAGVIWNYILHDRWTFARHQTPEPAKTIETVTHHVPK</sequence>
<evidence type="ECO:0000256" key="1">
    <source>
        <dbReference type="ARBA" id="ARBA00004141"/>
    </source>
</evidence>
<evidence type="ECO:0000256" key="5">
    <source>
        <dbReference type="ARBA" id="ARBA00022692"/>
    </source>
</evidence>
<comment type="subcellular location">
    <subcellularLocation>
        <location evidence="1">Membrane</location>
        <topology evidence="1">Multi-pass membrane protein</topology>
    </subcellularLocation>
</comment>
<comment type="similarity">
    <text evidence="2">Belongs to the glycosyltransferase 2 family.</text>
</comment>
<dbReference type="GO" id="GO:0000271">
    <property type="term" value="P:polysaccharide biosynthetic process"/>
    <property type="evidence" value="ECO:0007669"/>
    <property type="project" value="InterPro"/>
</dbReference>
<dbReference type="GO" id="GO:0004582">
    <property type="term" value="F:dolichyl-phosphate beta-D-mannosyltransferase activity"/>
    <property type="evidence" value="ECO:0007669"/>
    <property type="project" value="InterPro"/>
</dbReference>
<dbReference type="InterPro" id="IPR039528">
    <property type="entry name" value="DPM1-like"/>
</dbReference>
<evidence type="ECO:0000256" key="6">
    <source>
        <dbReference type="ARBA" id="ARBA00022989"/>
    </source>
</evidence>
<dbReference type="Pfam" id="PF04138">
    <property type="entry name" value="GtrA_DPMS_TM"/>
    <property type="match status" value="1"/>
</dbReference>
<keyword evidence="3" id="KW-0328">Glycosyltransferase</keyword>
<feature type="domain" description="GtrA/DPMS transmembrane" evidence="10">
    <location>
        <begin position="239"/>
        <end position="356"/>
    </location>
</feature>
<dbReference type="InterPro" id="IPR029044">
    <property type="entry name" value="Nucleotide-diphossugar_trans"/>
</dbReference>
<dbReference type="GO" id="GO:0006488">
    <property type="term" value="P:dolichol-linked oligosaccharide biosynthetic process"/>
    <property type="evidence" value="ECO:0007669"/>
    <property type="project" value="TreeGrafter"/>
</dbReference>
<dbReference type="RefSeq" id="WP_353949050.1">
    <property type="nucleotide sequence ID" value="NZ_CP159510.1"/>
</dbReference>
<dbReference type="GO" id="GO:0035269">
    <property type="term" value="P:protein O-linked glycosylation via mannose"/>
    <property type="evidence" value="ECO:0007669"/>
    <property type="project" value="TreeGrafter"/>
</dbReference>
<keyword evidence="5 8" id="KW-0812">Transmembrane</keyword>
<dbReference type="CDD" id="cd06442">
    <property type="entry name" value="DPM1_like"/>
    <property type="match status" value="1"/>
</dbReference>
<feature type="transmembrane region" description="Helical" evidence="8">
    <location>
        <begin position="263"/>
        <end position="282"/>
    </location>
</feature>
<dbReference type="Gene3D" id="3.90.550.10">
    <property type="entry name" value="Spore Coat Polysaccharide Biosynthesis Protein SpsA, Chain A"/>
    <property type="match status" value="1"/>
</dbReference>
<dbReference type="InterPro" id="IPR001173">
    <property type="entry name" value="Glyco_trans_2-like"/>
</dbReference>
<protein>
    <submittedName>
        <fullName evidence="11">Glycosyltransferase family 2 protein</fullName>
    </submittedName>
</protein>
<feature type="domain" description="Glycosyltransferase 2-like" evidence="9">
    <location>
        <begin position="4"/>
        <end position="170"/>
    </location>
</feature>
<evidence type="ECO:0000313" key="11">
    <source>
        <dbReference type="EMBL" id="XCJ17965.1"/>
    </source>
</evidence>
<dbReference type="Pfam" id="PF00535">
    <property type="entry name" value="Glycos_transf_2"/>
    <property type="match status" value="1"/>
</dbReference>
<name>A0AAU8IHF4_9BACL</name>
<gene>
    <name evidence="11" type="ORF">ABNN70_05745</name>
</gene>
<feature type="transmembrane region" description="Helical" evidence="8">
    <location>
        <begin position="333"/>
        <end position="350"/>
    </location>
</feature>
<proteinExistence type="inferred from homology"/>
<dbReference type="GO" id="GO:0016020">
    <property type="term" value="C:membrane"/>
    <property type="evidence" value="ECO:0007669"/>
    <property type="project" value="UniProtKB-SubCell"/>
</dbReference>
<reference evidence="11" key="1">
    <citation type="submission" date="2024-06" db="EMBL/GenBank/DDBJ databases">
        <authorList>
            <person name="Fan A."/>
            <person name="Zhang F.Y."/>
            <person name="Zhang L."/>
        </authorList>
    </citation>
    <scope>NUCLEOTIDE SEQUENCE</scope>
    <source>
        <strain evidence="11">Y61</strain>
    </source>
</reference>
<evidence type="ECO:0000256" key="4">
    <source>
        <dbReference type="ARBA" id="ARBA00022679"/>
    </source>
</evidence>
<dbReference type="GO" id="GO:0006506">
    <property type="term" value="P:GPI anchor biosynthetic process"/>
    <property type="evidence" value="ECO:0007669"/>
    <property type="project" value="TreeGrafter"/>
</dbReference>
<evidence type="ECO:0000259" key="10">
    <source>
        <dbReference type="Pfam" id="PF04138"/>
    </source>
</evidence>
<evidence type="ECO:0000256" key="2">
    <source>
        <dbReference type="ARBA" id="ARBA00006739"/>
    </source>
</evidence>
<dbReference type="PANTHER" id="PTHR43398">
    <property type="entry name" value="DOLICHOL-PHOSPHATE MANNOSYLTRANSFERASE SUBUNIT 1"/>
    <property type="match status" value="1"/>
</dbReference>
<accession>A0AAU8IHF4</accession>
<keyword evidence="6 8" id="KW-1133">Transmembrane helix</keyword>